<name>A0A319DPT6_9EURO</name>
<dbReference type="RefSeq" id="XP_025491482.1">
    <property type="nucleotide sequence ID" value="XM_025640799.1"/>
</dbReference>
<feature type="region of interest" description="Disordered" evidence="1">
    <location>
        <begin position="51"/>
        <end position="73"/>
    </location>
</feature>
<evidence type="ECO:0000313" key="3">
    <source>
        <dbReference type="EMBL" id="PYH81282.1"/>
    </source>
</evidence>
<evidence type="ECO:0000256" key="2">
    <source>
        <dbReference type="SAM" id="Phobius"/>
    </source>
</evidence>
<feature type="transmembrane region" description="Helical" evidence="2">
    <location>
        <begin position="20"/>
        <end position="39"/>
    </location>
</feature>
<dbReference type="Proteomes" id="UP000248340">
    <property type="component" value="Unassembled WGS sequence"/>
</dbReference>
<dbReference type="VEuPathDB" id="FungiDB:BO82DRAFT_432636"/>
<accession>A0A319DPT6</accession>
<sequence>MAAFTAGGAPPVLRGGRNNRTIYTVCAVIAGGLMLHRYYTSAPVEKDALPFPYGDHKEPKGRTAPKIIRPPRPGRPHIALAGQSHSDSDGWSFDIVGLLAVIGGSATDKHLPAITASPFSPIPRLLPAPETLLRTDRAHRLPAVKDVKVIGIQSGNFVTELNYFTNLLHDDVTSLPPFAVKVYRIGHRDPRVAHNNKDHGHTRLEGQEIPPLRPIKIRSLSWLNVVTLLSVVISAGLLIAGGVLGDGVALVALTAMCCSTSAATLSAQWSPRVSLRTARNEVPPADVALVTRAGAFVIVHCADEDVCRELYTGMDDCQYRFSGFRHRMLLASSTLLLMTAVILFSNCGWKMQIAVGSAYVVLNVLYWLLALLVEPRDIWDLTRYDVCEVPLNHLPVKNFTQALWLAIHHAGDTRWVRRGDVAPLTEAWDQWLAEALENVKDIEWDAVGCKDRLMKAVVAQGQQSKEVRARAIPIVE</sequence>
<feature type="compositionally biased region" description="Basic and acidic residues" evidence="1">
    <location>
        <begin position="51"/>
        <end position="61"/>
    </location>
</feature>
<dbReference type="AlphaFoldDB" id="A0A319DPT6"/>
<organism evidence="3 4">
    <name type="scientific">Aspergillus uvarum CBS 121591</name>
    <dbReference type="NCBI Taxonomy" id="1448315"/>
    <lineage>
        <taxon>Eukaryota</taxon>
        <taxon>Fungi</taxon>
        <taxon>Dikarya</taxon>
        <taxon>Ascomycota</taxon>
        <taxon>Pezizomycotina</taxon>
        <taxon>Eurotiomycetes</taxon>
        <taxon>Eurotiomycetidae</taxon>
        <taxon>Eurotiales</taxon>
        <taxon>Aspergillaceae</taxon>
        <taxon>Aspergillus</taxon>
        <taxon>Aspergillus subgen. Circumdati</taxon>
    </lineage>
</organism>
<dbReference type="EMBL" id="KZ821703">
    <property type="protein sequence ID" value="PYH81282.1"/>
    <property type="molecule type" value="Genomic_DNA"/>
</dbReference>
<keyword evidence="2" id="KW-0812">Transmembrane</keyword>
<keyword evidence="2" id="KW-0472">Membrane</keyword>
<dbReference type="OrthoDB" id="5412502at2759"/>
<keyword evidence="4" id="KW-1185">Reference proteome</keyword>
<dbReference type="GeneID" id="37143541"/>
<evidence type="ECO:0000256" key="1">
    <source>
        <dbReference type="SAM" id="MobiDB-lite"/>
    </source>
</evidence>
<feature type="transmembrane region" description="Helical" evidence="2">
    <location>
        <begin position="351"/>
        <end position="373"/>
    </location>
</feature>
<feature type="transmembrane region" description="Helical" evidence="2">
    <location>
        <begin position="222"/>
        <end position="244"/>
    </location>
</feature>
<feature type="transmembrane region" description="Helical" evidence="2">
    <location>
        <begin position="328"/>
        <end position="345"/>
    </location>
</feature>
<feature type="transmembrane region" description="Helical" evidence="2">
    <location>
        <begin position="250"/>
        <end position="269"/>
    </location>
</feature>
<keyword evidence="2" id="KW-1133">Transmembrane helix</keyword>
<evidence type="ECO:0000313" key="4">
    <source>
        <dbReference type="Proteomes" id="UP000248340"/>
    </source>
</evidence>
<reference evidence="3 4" key="1">
    <citation type="submission" date="2016-12" db="EMBL/GenBank/DDBJ databases">
        <title>The genomes of Aspergillus section Nigri reveals drivers in fungal speciation.</title>
        <authorList>
            <consortium name="DOE Joint Genome Institute"/>
            <person name="Vesth T.C."/>
            <person name="Nybo J."/>
            <person name="Theobald S."/>
            <person name="Brandl J."/>
            <person name="Frisvad J.C."/>
            <person name="Nielsen K.F."/>
            <person name="Lyhne E.K."/>
            <person name="Kogle M.E."/>
            <person name="Kuo A."/>
            <person name="Riley R."/>
            <person name="Clum A."/>
            <person name="Nolan M."/>
            <person name="Lipzen A."/>
            <person name="Salamov A."/>
            <person name="Henrissat B."/>
            <person name="Wiebenga A."/>
            <person name="De Vries R.P."/>
            <person name="Grigoriev I.V."/>
            <person name="Mortensen U.H."/>
            <person name="Andersen M.R."/>
            <person name="Baker S.E."/>
        </authorList>
    </citation>
    <scope>NUCLEOTIDE SEQUENCE [LARGE SCALE GENOMIC DNA]</scope>
    <source>
        <strain evidence="3 4">CBS 121591</strain>
    </source>
</reference>
<protein>
    <submittedName>
        <fullName evidence="3">Uncharacterized protein</fullName>
    </submittedName>
</protein>
<gene>
    <name evidence="3" type="ORF">BO82DRAFT_432636</name>
</gene>
<proteinExistence type="predicted"/>